<evidence type="ECO:0000256" key="1">
    <source>
        <dbReference type="ARBA" id="ARBA00023125"/>
    </source>
</evidence>
<name>A0A846XNN5_9NOCA</name>
<evidence type="ECO:0000313" key="3">
    <source>
        <dbReference type="EMBL" id="NKY36915.1"/>
    </source>
</evidence>
<protein>
    <submittedName>
        <fullName evidence="3">MerR family transcriptional regulator</fullName>
    </submittedName>
</protein>
<keyword evidence="1" id="KW-0238">DNA-binding</keyword>
<dbReference type="GO" id="GO:0003677">
    <property type="term" value="F:DNA binding"/>
    <property type="evidence" value="ECO:0007669"/>
    <property type="project" value="UniProtKB-KW"/>
</dbReference>
<proteinExistence type="predicted"/>
<dbReference type="InterPro" id="IPR000551">
    <property type="entry name" value="MerR-type_HTH_dom"/>
</dbReference>
<gene>
    <name evidence="3" type="ORF">HGA13_28165</name>
</gene>
<dbReference type="RefSeq" id="WP_168443517.1">
    <property type="nucleotide sequence ID" value="NZ_JAAXOO010000007.1"/>
</dbReference>
<reference evidence="3 4" key="1">
    <citation type="submission" date="2020-04" db="EMBL/GenBank/DDBJ databases">
        <title>MicrobeNet Type strains.</title>
        <authorList>
            <person name="Nicholson A.C."/>
        </authorList>
    </citation>
    <scope>NUCLEOTIDE SEQUENCE [LARGE SCALE GENOMIC DNA]</scope>
    <source>
        <strain evidence="3 4">DSM 45078</strain>
    </source>
</reference>
<dbReference type="Pfam" id="PF13411">
    <property type="entry name" value="MerR_1"/>
    <property type="match status" value="1"/>
</dbReference>
<dbReference type="GO" id="GO:0003700">
    <property type="term" value="F:DNA-binding transcription factor activity"/>
    <property type="evidence" value="ECO:0007669"/>
    <property type="project" value="InterPro"/>
</dbReference>
<accession>A0A846XNN5</accession>
<dbReference type="CDD" id="cd00592">
    <property type="entry name" value="HTH_MerR-like"/>
    <property type="match status" value="1"/>
</dbReference>
<comment type="caution">
    <text evidence="3">The sequence shown here is derived from an EMBL/GenBank/DDBJ whole genome shotgun (WGS) entry which is preliminary data.</text>
</comment>
<dbReference type="PANTHER" id="PTHR30204">
    <property type="entry name" value="REDOX-CYCLING DRUG-SENSING TRANSCRIPTIONAL ACTIVATOR SOXR"/>
    <property type="match status" value="1"/>
</dbReference>
<organism evidence="3 4">
    <name type="scientific">Nocardia speluncae</name>
    <dbReference type="NCBI Taxonomy" id="419477"/>
    <lineage>
        <taxon>Bacteria</taxon>
        <taxon>Bacillati</taxon>
        <taxon>Actinomycetota</taxon>
        <taxon>Actinomycetes</taxon>
        <taxon>Mycobacteriales</taxon>
        <taxon>Nocardiaceae</taxon>
        <taxon>Nocardia</taxon>
    </lineage>
</organism>
<evidence type="ECO:0000313" key="4">
    <source>
        <dbReference type="Proteomes" id="UP000565715"/>
    </source>
</evidence>
<dbReference type="AlphaFoldDB" id="A0A846XNN5"/>
<dbReference type="PRINTS" id="PR00040">
    <property type="entry name" value="HTHMERR"/>
</dbReference>
<dbReference type="InterPro" id="IPR047057">
    <property type="entry name" value="MerR_fam"/>
</dbReference>
<evidence type="ECO:0000259" key="2">
    <source>
        <dbReference type="PROSITE" id="PS50937"/>
    </source>
</evidence>
<dbReference type="SUPFAM" id="SSF46955">
    <property type="entry name" value="Putative DNA-binding domain"/>
    <property type="match status" value="1"/>
</dbReference>
<sequence length="309" mass="33044">MTYIIHSSNAVSIGEASRRTGVPVRTIRFYCDEGILAVPRTSGGHRVFTPVALDRLVLVRELRAVGIGLAAIADVLAGARAVPDVVAVERAAVEADLAALSWRHAVLVAIEQADDPLVLTELAVVAERGAARTALIGFWRRVLAALPASAFDDFVEMDIPRLPAAPSPREVLLFAELGQLARSAELARVVSRQIWGAGGSAIRNRRAFLADLAPAHTAVAARMTAEGPLDPGPELDLYVAAHARARGRRDTEGFRRELARGVTITDHAAARYWTLTAEALGTAHTTGGVQQWLDTALLRSLEPSGGRQR</sequence>
<keyword evidence="4" id="KW-1185">Reference proteome</keyword>
<dbReference type="InterPro" id="IPR009061">
    <property type="entry name" value="DNA-bd_dom_put_sf"/>
</dbReference>
<dbReference type="EMBL" id="JAAXOO010000007">
    <property type="protein sequence ID" value="NKY36915.1"/>
    <property type="molecule type" value="Genomic_DNA"/>
</dbReference>
<dbReference type="PROSITE" id="PS50937">
    <property type="entry name" value="HTH_MERR_2"/>
    <property type="match status" value="1"/>
</dbReference>
<feature type="domain" description="HTH merR-type" evidence="2">
    <location>
        <begin position="10"/>
        <end position="78"/>
    </location>
</feature>
<dbReference type="PANTHER" id="PTHR30204:SF93">
    <property type="entry name" value="HTH MERR-TYPE DOMAIN-CONTAINING PROTEIN"/>
    <property type="match status" value="1"/>
</dbReference>
<dbReference type="Gene3D" id="1.10.1660.10">
    <property type="match status" value="1"/>
</dbReference>
<dbReference type="Proteomes" id="UP000565715">
    <property type="component" value="Unassembled WGS sequence"/>
</dbReference>
<dbReference type="SMART" id="SM00422">
    <property type="entry name" value="HTH_MERR"/>
    <property type="match status" value="1"/>
</dbReference>